<keyword evidence="2" id="KW-0813">Transport</keyword>
<evidence type="ECO:0000256" key="4">
    <source>
        <dbReference type="ARBA" id="ARBA00022840"/>
    </source>
</evidence>
<dbReference type="InterPro" id="IPR003439">
    <property type="entry name" value="ABC_transporter-like_ATP-bd"/>
</dbReference>
<dbReference type="RefSeq" id="WP_132383669.1">
    <property type="nucleotide sequence ID" value="NZ_DAIPCY010000024.1"/>
</dbReference>
<keyword evidence="7" id="KW-1185">Reference proteome</keyword>
<name>A0A4R3K0U8_9FIRM</name>
<keyword evidence="3" id="KW-0547">Nucleotide-binding</keyword>
<protein>
    <submittedName>
        <fullName evidence="6">ABC-2 type transport system ATP-binding protein</fullName>
    </submittedName>
</protein>
<dbReference type="GO" id="GO:0005524">
    <property type="term" value="F:ATP binding"/>
    <property type="evidence" value="ECO:0007669"/>
    <property type="project" value="UniProtKB-KW"/>
</dbReference>
<evidence type="ECO:0000256" key="2">
    <source>
        <dbReference type="ARBA" id="ARBA00022448"/>
    </source>
</evidence>
<accession>A0A4R3K0U8</accession>
<dbReference type="Gene3D" id="3.40.50.300">
    <property type="entry name" value="P-loop containing nucleotide triphosphate hydrolases"/>
    <property type="match status" value="1"/>
</dbReference>
<dbReference type="PROSITE" id="PS50893">
    <property type="entry name" value="ABC_TRANSPORTER_2"/>
    <property type="match status" value="1"/>
</dbReference>
<dbReference type="GO" id="GO:0016887">
    <property type="term" value="F:ATP hydrolysis activity"/>
    <property type="evidence" value="ECO:0007669"/>
    <property type="project" value="InterPro"/>
</dbReference>
<feature type="domain" description="ABC transporter" evidence="5">
    <location>
        <begin position="4"/>
        <end position="235"/>
    </location>
</feature>
<evidence type="ECO:0000313" key="7">
    <source>
        <dbReference type="Proteomes" id="UP000295726"/>
    </source>
</evidence>
<sequence length="308" mass="33933">MKAVLTQNLSKTYTGSKNAVDHIEFSLEQGEVFGFLGPNGAGKTTTIKLLCGMLAPSEGSCRVFDLDPAQNPEKLHQLSGVITEHAQMYDHLTGLENLVFYGTLFGVNAAECEKRANVLLERLGLVDAQDRKLAAYSTGMRQRLSLARAMIHSPRILFLDEPTSGLDPESAQNVNSLIRELSVDGTTIFLCTHQLRYAQEICTTYGLIDEGTLLATGNIQRLRAMVFSGVVVHVKASRMPDGLVYQKTGEHTYDITVNSEDEIPPIVKGIVEAGGNIYHISTHRMSLEEIYFSLIDRRKAGKEGENDE</sequence>
<dbReference type="PANTHER" id="PTHR42711">
    <property type="entry name" value="ABC TRANSPORTER ATP-BINDING PROTEIN"/>
    <property type="match status" value="1"/>
</dbReference>
<dbReference type="CDD" id="cd03230">
    <property type="entry name" value="ABC_DR_subfamily_A"/>
    <property type="match status" value="1"/>
</dbReference>
<proteinExistence type="inferred from homology"/>
<evidence type="ECO:0000256" key="1">
    <source>
        <dbReference type="ARBA" id="ARBA00005417"/>
    </source>
</evidence>
<comment type="caution">
    <text evidence="6">The sequence shown here is derived from an EMBL/GenBank/DDBJ whole genome shotgun (WGS) entry which is preliminary data.</text>
</comment>
<gene>
    <name evidence="6" type="ORF">EDD59_1353</name>
</gene>
<dbReference type="InterPro" id="IPR050763">
    <property type="entry name" value="ABC_transporter_ATP-binding"/>
</dbReference>
<dbReference type="Proteomes" id="UP000295726">
    <property type="component" value="Unassembled WGS sequence"/>
</dbReference>
<dbReference type="SMART" id="SM00382">
    <property type="entry name" value="AAA"/>
    <property type="match status" value="1"/>
</dbReference>
<dbReference type="OrthoDB" id="9804819at2"/>
<keyword evidence="4 6" id="KW-0067">ATP-binding</keyword>
<reference evidence="6 7" key="1">
    <citation type="submission" date="2019-03" db="EMBL/GenBank/DDBJ databases">
        <title>Genomic Encyclopedia of Type Strains, Phase IV (KMG-IV): sequencing the most valuable type-strain genomes for metagenomic binning, comparative biology and taxonomic classification.</title>
        <authorList>
            <person name="Goeker M."/>
        </authorList>
    </citation>
    <scope>NUCLEOTIDE SEQUENCE [LARGE SCALE GENOMIC DNA]</scope>
    <source>
        <strain evidence="6 7">DSM 29489</strain>
    </source>
</reference>
<dbReference type="AlphaFoldDB" id="A0A4R3K0U8"/>
<dbReference type="InterPro" id="IPR027417">
    <property type="entry name" value="P-loop_NTPase"/>
</dbReference>
<dbReference type="PANTHER" id="PTHR42711:SF5">
    <property type="entry name" value="ABC TRANSPORTER ATP-BINDING PROTEIN NATA"/>
    <property type="match status" value="1"/>
</dbReference>
<evidence type="ECO:0000256" key="3">
    <source>
        <dbReference type="ARBA" id="ARBA00022741"/>
    </source>
</evidence>
<comment type="similarity">
    <text evidence="1">Belongs to the ABC transporter superfamily.</text>
</comment>
<dbReference type="Pfam" id="PF00005">
    <property type="entry name" value="ABC_tran"/>
    <property type="match status" value="1"/>
</dbReference>
<dbReference type="SUPFAM" id="SSF52540">
    <property type="entry name" value="P-loop containing nucleoside triphosphate hydrolases"/>
    <property type="match status" value="1"/>
</dbReference>
<evidence type="ECO:0000313" key="6">
    <source>
        <dbReference type="EMBL" id="TCS74689.1"/>
    </source>
</evidence>
<organism evidence="6 7">
    <name type="scientific">Muricomes intestini</name>
    <dbReference type="NCBI Taxonomy" id="1796634"/>
    <lineage>
        <taxon>Bacteria</taxon>
        <taxon>Bacillati</taxon>
        <taxon>Bacillota</taxon>
        <taxon>Clostridia</taxon>
        <taxon>Lachnospirales</taxon>
        <taxon>Lachnospiraceae</taxon>
        <taxon>Muricomes</taxon>
    </lineage>
</organism>
<evidence type="ECO:0000259" key="5">
    <source>
        <dbReference type="PROSITE" id="PS50893"/>
    </source>
</evidence>
<dbReference type="EMBL" id="SLZZ01000035">
    <property type="protein sequence ID" value="TCS74689.1"/>
    <property type="molecule type" value="Genomic_DNA"/>
</dbReference>
<dbReference type="InterPro" id="IPR003593">
    <property type="entry name" value="AAA+_ATPase"/>
</dbReference>